<evidence type="ECO:0000313" key="7">
    <source>
        <dbReference type="Proteomes" id="UP000005010"/>
    </source>
</evidence>
<dbReference type="PANTHER" id="PTHR24960">
    <property type="entry name" value="PHOTOSYSTEM I IRON-SULFUR CENTER-RELATED"/>
    <property type="match status" value="1"/>
</dbReference>
<accession>I0ENQ0</accession>
<dbReference type="InterPro" id="IPR017900">
    <property type="entry name" value="4Fe4S_Fe_S_CS"/>
</dbReference>
<organism evidence="6 7">
    <name type="scientific">Helicobacter cetorum (strain ATCC BAA-429 / MIT 00-7128)</name>
    <dbReference type="NCBI Taxonomy" id="182217"/>
    <lineage>
        <taxon>Bacteria</taxon>
        <taxon>Pseudomonadati</taxon>
        <taxon>Campylobacterota</taxon>
        <taxon>Epsilonproteobacteria</taxon>
        <taxon>Campylobacterales</taxon>
        <taxon>Helicobacteraceae</taxon>
        <taxon>Helicobacter</taxon>
    </lineage>
</organism>
<dbReference type="PATRIC" id="fig|182217.3.peg.1384"/>
<dbReference type="Gene3D" id="3.30.70.20">
    <property type="match status" value="2"/>
</dbReference>
<proteinExistence type="predicted"/>
<dbReference type="KEGG" id="hce:HCW_06555"/>
<feature type="domain" description="4Fe-4S ferredoxin-type" evidence="5">
    <location>
        <begin position="163"/>
        <end position="192"/>
    </location>
</feature>
<protein>
    <submittedName>
        <fullName evidence="6">Iron-sulfur cluster-binding domain-containing protein</fullName>
    </submittedName>
</protein>
<dbReference type="STRING" id="182217.HCW_06555"/>
<keyword evidence="7" id="KW-1185">Reference proteome</keyword>
<dbReference type="GO" id="GO:0046872">
    <property type="term" value="F:metal ion binding"/>
    <property type="evidence" value="ECO:0007669"/>
    <property type="project" value="UniProtKB-KW"/>
</dbReference>
<reference evidence="7" key="1">
    <citation type="submission" date="2012-04" db="EMBL/GenBank/DDBJ databases">
        <title>Complete genome sequence of Helicobacter cetorum strain MIT 00-7128.</title>
        <authorList>
            <person name="Kersulyte D."/>
            <person name="Berg D.E."/>
        </authorList>
    </citation>
    <scope>NUCLEOTIDE SEQUENCE [LARGE SCALE GENOMIC DNA]</scope>
    <source>
        <strain evidence="7">MIT 00-7128</strain>
    </source>
</reference>
<keyword evidence="4" id="KW-0411">Iron-sulfur</keyword>
<dbReference type="PROSITE" id="PS00198">
    <property type="entry name" value="4FE4S_FER_1"/>
    <property type="match status" value="2"/>
</dbReference>
<dbReference type="PROSITE" id="PS51379">
    <property type="entry name" value="4FE4S_FER_2"/>
    <property type="match status" value="3"/>
</dbReference>
<dbReference type="Proteomes" id="UP000005010">
    <property type="component" value="Chromosome"/>
</dbReference>
<evidence type="ECO:0000256" key="1">
    <source>
        <dbReference type="ARBA" id="ARBA00022485"/>
    </source>
</evidence>
<dbReference type="HOGENOM" id="CLU_035912_0_0_7"/>
<dbReference type="eggNOG" id="COG1145">
    <property type="taxonomic scope" value="Bacteria"/>
</dbReference>
<evidence type="ECO:0000256" key="3">
    <source>
        <dbReference type="ARBA" id="ARBA00023004"/>
    </source>
</evidence>
<evidence type="ECO:0000313" key="6">
    <source>
        <dbReference type="EMBL" id="AFI04569.1"/>
    </source>
</evidence>
<dbReference type="InterPro" id="IPR017896">
    <property type="entry name" value="4Fe4S_Fe-S-bd"/>
</dbReference>
<evidence type="ECO:0000256" key="4">
    <source>
        <dbReference type="ARBA" id="ARBA00023014"/>
    </source>
</evidence>
<sequence length="490" mass="55537">MVYFLFYQSPYNKKMTEFIYIKDPKNPNVILHDHIQVTTTPNIECIVCNVENPKAKVIAKEVNFFVQNSAQGVLELAQSLSLLYEVNALKFDFDNTKISFIEKQEQELQEVSEHFSYNASICQYHQRQVECCAKCTEVCPSLAITKMDKEIALKNNLTCEDNRHLIINHSACIDCAKCVSVCPSGALVDNKMNLEGFEEISKLYKGTIPLLLDRDLENLKVNLKKEVLPLCLNLNVLEQTYLLTLLQESGSQIVLFAPKLNDLSIGTLESIQLLNEIYQTIYKIDAILVASNLENLQAHLNNAQLLLQTHFTPPKIIQHTKRDSLSERLSFMVGQTHYKEKTSCGEFIRYGHIEIKDNCTLCLSCVGACNTNALSIDGNNYTLSFQASLCTTCGYCENICPEKDCLKLFRDGISLEPNYFKPIVLAKDEIFKCKMCSKPIGTQKSVLKIANMMTPIFKDDKRKIASLYACADCKIKIMLEDFLDINSILK</sequence>
<dbReference type="Pfam" id="PF12838">
    <property type="entry name" value="Fer4_7"/>
    <property type="match status" value="2"/>
</dbReference>
<name>I0ENQ0_HELC0</name>
<evidence type="ECO:0000259" key="5">
    <source>
        <dbReference type="PROSITE" id="PS51379"/>
    </source>
</evidence>
<dbReference type="InterPro" id="IPR050157">
    <property type="entry name" value="PSI_iron-sulfur_center"/>
</dbReference>
<feature type="domain" description="4Fe-4S ferredoxin-type" evidence="5">
    <location>
        <begin position="381"/>
        <end position="411"/>
    </location>
</feature>
<dbReference type="PANTHER" id="PTHR24960:SF79">
    <property type="entry name" value="PHOTOSYSTEM I IRON-SULFUR CENTER"/>
    <property type="match status" value="1"/>
</dbReference>
<dbReference type="EMBL" id="CP003479">
    <property type="protein sequence ID" value="AFI04569.1"/>
    <property type="molecule type" value="Genomic_DNA"/>
</dbReference>
<dbReference type="AlphaFoldDB" id="I0ENQ0"/>
<keyword evidence="2" id="KW-0479">Metal-binding</keyword>
<keyword evidence="1" id="KW-0004">4Fe-4S</keyword>
<gene>
    <name evidence="6" type="ordered locus">HCW_06555</name>
</gene>
<keyword evidence="3" id="KW-0408">Iron</keyword>
<evidence type="ECO:0000256" key="2">
    <source>
        <dbReference type="ARBA" id="ARBA00022723"/>
    </source>
</evidence>
<feature type="domain" description="4Fe-4S ferredoxin-type" evidence="5">
    <location>
        <begin position="351"/>
        <end position="379"/>
    </location>
</feature>
<dbReference type="GO" id="GO:0051539">
    <property type="term" value="F:4 iron, 4 sulfur cluster binding"/>
    <property type="evidence" value="ECO:0007669"/>
    <property type="project" value="UniProtKB-KW"/>
</dbReference>
<dbReference type="SUPFAM" id="SSF54862">
    <property type="entry name" value="4Fe-4S ferredoxins"/>
    <property type="match status" value="1"/>
</dbReference>